<sequence length="157" mass="17537">MAPVKCQLINPRECEKIPNKPHLIISKTISPIKTKKKKKNPSRFIGPHPSAVTTTATATTTLSFCFLPKPHPHAHLHLCFDSPLFLVDEANLQPFHGFCESLFSSSSKLACDASILSGLLKKKETMMLLYMLSIRFVTCLSRQACKTKLCNIFGETY</sequence>
<reference evidence="1 2" key="1">
    <citation type="journal article" date="2023" name="G3 (Bethesda)">
        <title>A haplotype-resolved chromosome-scale genome for Quercus rubra L. provides insights into the genetics of adaptive traits for red oak species.</title>
        <authorList>
            <person name="Kapoor B."/>
            <person name="Jenkins J."/>
            <person name="Schmutz J."/>
            <person name="Zhebentyayeva T."/>
            <person name="Kuelheim C."/>
            <person name="Coggeshall M."/>
            <person name="Heim C."/>
            <person name="Lasky J.R."/>
            <person name="Leites L."/>
            <person name="Islam-Faridi N."/>
            <person name="Romero-Severson J."/>
            <person name="DeLeo V.L."/>
            <person name="Lucas S.M."/>
            <person name="Lazic D."/>
            <person name="Gailing O."/>
            <person name="Carlson J."/>
            <person name="Staton M."/>
        </authorList>
    </citation>
    <scope>NUCLEOTIDE SEQUENCE [LARGE SCALE GENOMIC DNA]</scope>
    <source>
        <strain evidence="1">Pseudo-F2</strain>
    </source>
</reference>
<evidence type="ECO:0000313" key="2">
    <source>
        <dbReference type="Proteomes" id="UP001324115"/>
    </source>
</evidence>
<name>A0AAN7ESA6_QUERU</name>
<keyword evidence="2" id="KW-1185">Reference proteome</keyword>
<dbReference type="AlphaFoldDB" id="A0AAN7ESA6"/>
<proteinExistence type="predicted"/>
<evidence type="ECO:0000313" key="1">
    <source>
        <dbReference type="EMBL" id="KAK4578566.1"/>
    </source>
</evidence>
<organism evidence="1 2">
    <name type="scientific">Quercus rubra</name>
    <name type="common">Northern red oak</name>
    <name type="synonym">Quercus borealis</name>
    <dbReference type="NCBI Taxonomy" id="3512"/>
    <lineage>
        <taxon>Eukaryota</taxon>
        <taxon>Viridiplantae</taxon>
        <taxon>Streptophyta</taxon>
        <taxon>Embryophyta</taxon>
        <taxon>Tracheophyta</taxon>
        <taxon>Spermatophyta</taxon>
        <taxon>Magnoliopsida</taxon>
        <taxon>eudicotyledons</taxon>
        <taxon>Gunneridae</taxon>
        <taxon>Pentapetalae</taxon>
        <taxon>rosids</taxon>
        <taxon>fabids</taxon>
        <taxon>Fagales</taxon>
        <taxon>Fagaceae</taxon>
        <taxon>Quercus</taxon>
    </lineage>
</organism>
<gene>
    <name evidence="1" type="ORF">RGQ29_028600</name>
</gene>
<accession>A0AAN7ESA6</accession>
<protein>
    <submittedName>
        <fullName evidence="1">Uncharacterized protein</fullName>
    </submittedName>
</protein>
<dbReference type="Proteomes" id="UP001324115">
    <property type="component" value="Unassembled WGS sequence"/>
</dbReference>
<dbReference type="EMBL" id="JAXUIC010000008">
    <property type="protein sequence ID" value="KAK4578566.1"/>
    <property type="molecule type" value="Genomic_DNA"/>
</dbReference>
<comment type="caution">
    <text evidence="1">The sequence shown here is derived from an EMBL/GenBank/DDBJ whole genome shotgun (WGS) entry which is preliminary data.</text>
</comment>